<dbReference type="GO" id="GO:0010181">
    <property type="term" value="F:FMN binding"/>
    <property type="evidence" value="ECO:0007669"/>
    <property type="project" value="InterPro"/>
</dbReference>
<keyword evidence="4" id="KW-1185">Reference proteome</keyword>
<dbReference type="OrthoDB" id="2146857at2"/>
<sequence>MDSSNTIIIYSSKYGATKKYACWLSEELNCDLLETKKATIDKVEKYNIIIFGGGIYASGILGISFLKKYYERLKNKKIVAFAVGASPYDEKAIEALRKHNFKDELAGIPCFYCRGAWNEAGMSWKDRMLCGMLKKVVAKKNPENYEPWEAALMQAIGSNHDWTDKDNLKPIIELIRKYEAEN</sequence>
<dbReference type="PROSITE" id="PS50902">
    <property type="entry name" value="FLAVODOXIN_LIKE"/>
    <property type="match status" value="1"/>
</dbReference>
<dbReference type="PANTHER" id="PTHR38030">
    <property type="entry name" value="PROTOPORPHYRINOGEN IX DEHYDROGENASE [MENAQUINONE]"/>
    <property type="match status" value="1"/>
</dbReference>
<keyword evidence="1" id="KW-1133">Transmembrane helix</keyword>
<dbReference type="InterPro" id="IPR052200">
    <property type="entry name" value="Protoporphyrinogen_IX_DH"/>
</dbReference>
<dbReference type="EMBL" id="CP035282">
    <property type="protein sequence ID" value="QAT61490.1"/>
    <property type="molecule type" value="Genomic_DNA"/>
</dbReference>
<organism evidence="3 4">
    <name type="scientific">Acidilutibacter cellobiosedens</name>
    <dbReference type="NCBI Taxonomy" id="2507161"/>
    <lineage>
        <taxon>Bacteria</taxon>
        <taxon>Bacillati</taxon>
        <taxon>Bacillota</taxon>
        <taxon>Tissierellia</taxon>
        <taxon>Tissierellales</taxon>
        <taxon>Acidilutibacteraceae</taxon>
        <taxon>Acidilutibacter</taxon>
    </lineage>
</organism>
<accession>A0A410QC05</accession>
<gene>
    <name evidence="3" type="ORF">EQM13_07815</name>
</gene>
<evidence type="ECO:0000259" key="2">
    <source>
        <dbReference type="PROSITE" id="PS50902"/>
    </source>
</evidence>
<name>A0A410QC05_9FIRM</name>
<keyword evidence="1" id="KW-0812">Transmembrane</keyword>
<keyword evidence="1" id="KW-0472">Membrane</keyword>
<proteinExistence type="predicted"/>
<feature type="domain" description="Flavodoxin-like" evidence="2">
    <location>
        <begin position="6"/>
        <end position="153"/>
    </location>
</feature>
<dbReference type="GO" id="GO:0006783">
    <property type="term" value="P:heme biosynthetic process"/>
    <property type="evidence" value="ECO:0007669"/>
    <property type="project" value="TreeGrafter"/>
</dbReference>
<dbReference type="InterPro" id="IPR026816">
    <property type="entry name" value="Flavodoxin_dom"/>
</dbReference>
<dbReference type="Gene3D" id="3.40.50.360">
    <property type="match status" value="1"/>
</dbReference>
<evidence type="ECO:0000256" key="1">
    <source>
        <dbReference type="SAM" id="Phobius"/>
    </source>
</evidence>
<dbReference type="GO" id="GO:0070819">
    <property type="term" value="F:menaquinone-dependent protoporphyrinogen oxidase activity"/>
    <property type="evidence" value="ECO:0007669"/>
    <property type="project" value="TreeGrafter"/>
</dbReference>
<reference evidence="4" key="1">
    <citation type="submission" date="2019-01" db="EMBL/GenBank/DDBJ databases">
        <title>Draft genomes of a novel of Sporanaerobacter strains.</title>
        <authorList>
            <person name="Ma S."/>
        </authorList>
    </citation>
    <scope>NUCLEOTIDE SEQUENCE [LARGE SCALE GENOMIC DNA]</scope>
    <source>
        <strain evidence="4">NJN-17</strain>
    </source>
</reference>
<dbReference type="InterPro" id="IPR029039">
    <property type="entry name" value="Flavoprotein-like_sf"/>
</dbReference>
<protein>
    <submittedName>
        <fullName evidence="3">Flavodoxin</fullName>
    </submittedName>
</protein>
<evidence type="ECO:0000313" key="3">
    <source>
        <dbReference type="EMBL" id="QAT61490.1"/>
    </source>
</evidence>
<dbReference type="SUPFAM" id="SSF52218">
    <property type="entry name" value="Flavoproteins"/>
    <property type="match status" value="1"/>
</dbReference>
<dbReference type="Pfam" id="PF12724">
    <property type="entry name" value="Flavodoxin_5"/>
    <property type="match status" value="1"/>
</dbReference>
<dbReference type="PANTHER" id="PTHR38030:SF2">
    <property type="entry name" value="PROTOPORPHYRINOGEN IX DEHYDROGENASE [QUINONE]"/>
    <property type="match status" value="1"/>
</dbReference>
<dbReference type="AlphaFoldDB" id="A0A410QC05"/>
<dbReference type="RefSeq" id="WP_071138885.1">
    <property type="nucleotide sequence ID" value="NZ_CP035282.1"/>
</dbReference>
<dbReference type="KEGG" id="spoa:EQM13_07815"/>
<dbReference type="GO" id="GO:0016651">
    <property type="term" value="F:oxidoreductase activity, acting on NAD(P)H"/>
    <property type="evidence" value="ECO:0007669"/>
    <property type="project" value="UniProtKB-ARBA"/>
</dbReference>
<dbReference type="Proteomes" id="UP000287969">
    <property type="component" value="Chromosome"/>
</dbReference>
<evidence type="ECO:0000313" key="4">
    <source>
        <dbReference type="Proteomes" id="UP000287969"/>
    </source>
</evidence>
<feature type="transmembrane region" description="Helical" evidence="1">
    <location>
        <begin position="46"/>
        <end position="66"/>
    </location>
</feature>
<dbReference type="InterPro" id="IPR008254">
    <property type="entry name" value="Flavodoxin/NO_synth"/>
</dbReference>